<dbReference type="Pfam" id="PF02140">
    <property type="entry name" value="SUEL_Lectin"/>
    <property type="match status" value="1"/>
</dbReference>
<organism evidence="2 3">
    <name type="scientific">Nematostella vectensis</name>
    <name type="common">Starlet sea anemone</name>
    <dbReference type="NCBI Taxonomy" id="45351"/>
    <lineage>
        <taxon>Eukaryota</taxon>
        <taxon>Metazoa</taxon>
        <taxon>Cnidaria</taxon>
        <taxon>Anthozoa</taxon>
        <taxon>Hexacorallia</taxon>
        <taxon>Actiniaria</taxon>
        <taxon>Edwardsiidae</taxon>
        <taxon>Nematostella</taxon>
    </lineage>
</organism>
<gene>
    <name evidence="2" type="ORF">NEMVEDRAFT_v1g232013</name>
</gene>
<evidence type="ECO:0000313" key="3">
    <source>
        <dbReference type="Proteomes" id="UP000001593"/>
    </source>
</evidence>
<dbReference type="Gene3D" id="2.60.120.740">
    <property type="match status" value="1"/>
</dbReference>
<dbReference type="InParanoid" id="A7RMJ5"/>
<evidence type="ECO:0000259" key="1">
    <source>
        <dbReference type="PROSITE" id="PS50228"/>
    </source>
</evidence>
<name>A7RMJ5_NEMVE</name>
<evidence type="ECO:0000313" key="2">
    <source>
        <dbReference type="EMBL" id="EDO47356.1"/>
    </source>
</evidence>
<dbReference type="PROSITE" id="PS50228">
    <property type="entry name" value="SUEL_LECTIN"/>
    <property type="match status" value="1"/>
</dbReference>
<protein>
    <recommendedName>
        <fullName evidence="1">SUEL-type lectin domain-containing protein</fullName>
    </recommendedName>
</protein>
<dbReference type="KEGG" id="nve:5519514"/>
<keyword evidence="3" id="KW-1185">Reference proteome</keyword>
<dbReference type="InterPro" id="IPR000922">
    <property type="entry name" value="Lectin_gal-bd_dom"/>
</dbReference>
<dbReference type="AlphaFoldDB" id="A7RMJ5"/>
<dbReference type="PhylomeDB" id="A7RMJ5"/>
<dbReference type="CDD" id="cd22838">
    <property type="entry name" value="Gal_Rha_Lectin_nemgal"/>
    <property type="match status" value="1"/>
</dbReference>
<dbReference type="InterPro" id="IPR043159">
    <property type="entry name" value="Lectin_gal-bd_sf"/>
</dbReference>
<dbReference type="Proteomes" id="UP000001593">
    <property type="component" value="Unassembled WGS sequence"/>
</dbReference>
<dbReference type="GO" id="GO:0030246">
    <property type="term" value="F:carbohydrate binding"/>
    <property type="evidence" value="ECO:0007669"/>
    <property type="project" value="InterPro"/>
</dbReference>
<feature type="domain" description="SUEL-type lectin" evidence="1">
    <location>
        <begin position="18"/>
        <end position="113"/>
    </location>
</feature>
<dbReference type="HOGENOM" id="CLU_143201_0_0_1"/>
<accession>A7RMJ5</accession>
<dbReference type="EMBL" id="DS469520">
    <property type="protein sequence ID" value="EDO47356.1"/>
    <property type="molecule type" value="Genomic_DNA"/>
</dbReference>
<proteinExistence type="predicted"/>
<sequence>MEITTSIFLTQGPQNSITCQGEKQWLQCPPYQLIRVNNAFWGRDDPTTCTRSGIQHGLITDRNCPQDEQNTLAKVSDQCKDVNACEVSASPVFFDRTDCTGVYKYLRINYDCLPEESRVKVPLGK</sequence>
<reference evidence="2 3" key="1">
    <citation type="journal article" date="2007" name="Science">
        <title>Sea anemone genome reveals ancestral eumetazoan gene repertoire and genomic organization.</title>
        <authorList>
            <person name="Putnam N.H."/>
            <person name="Srivastava M."/>
            <person name="Hellsten U."/>
            <person name="Dirks B."/>
            <person name="Chapman J."/>
            <person name="Salamov A."/>
            <person name="Terry A."/>
            <person name="Shapiro H."/>
            <person name="Lindquist E."/>
            <person name="Kapitonov V.V."/>
            <person name="Jurka J."/>
            <person name="Genikhovich G."/>
            <person name="Grigoriev I.V."/>
            <person name="Lucas S.M."/>
            <person name="Steele R.E."/>
            <person name="Finnerty J.R."/>
            <person name="Technau U."/>
            <person name="Martindale M.Q."/>
            <person name="Rokhsar D.S."/>
        </authorList>
    </citation>
    <scope>NUCLEOTIDE SEQUENCE [LARGE SCALE GENOMIC DNA]</scope>
    <source>
        <strain evidence="3">CH2 X CH6</strain>
    </source>
</reference>
<dbReference type="PANTHER" id="PTHR46780">
    <property type="entry name" value="PROTEIN EVA-1"/>
    <property type="match status" value="1"/>
</dbReference>